<dbReference type="AlphaFoldDB" id="A0A562T6U4"/>
<evidence type="ECO:0000259" key="1">
    <source>
        <dbReference type="Pfam" id="PF03235"/>
    </source>
</evidence>
<dbReference type="Proteomes" id="UP000316778">
    <property type="component" value="Unassembled WGS sequence"/>
</dbReference>
<feature type="domain" description="GmrSD restriction endonucleases N-terminal" evidence="1">
    <location>
        <begin position="115"/>
        <end position="263"/>
    </location>
</feature>
<sequence length="456" mass="53009">MSVKLKSGQEIRLKTIHFSDKPDEVNIYRLVPLVGGNVYLKLELKDNRFQILEQSLEIDEDGELLQEKLDELLLLINPMEASIGTEDNEIDDLDTNPYDPEKIRVDTKPFSLRQIYDMIEMGDIDLSPDFQRNLVWDNLRKSRLIESILLRIPLPMFYFAQDEDGKISVVDGLQRLSTIREFMDNNFSLNNLEYLQDKCGGKYYNHSEKNKSIDPKYFRWFNMTQITVNVIDPSSPFKLKYDIFRRINTGGQPLNAQEIRNCLASGSLRSALREMARLDSFYSATGWSVKDVRMEAQELALRFIVFYTKHNEDPSLNNYSGNIDYELNTYTELLSKNKSFNYQYYISLFDNAMKNAWHLFGDYSFRKCLIDHLKPGARRQLINKALFVSWSVLLAQFDNDTIVTKNKKDALVYPLAERITNDNELLMYLTYGTNSKANIQSAFKAANDLISANLNY</sequence>
<keyword evidence="3" id="KW-1185">Reference proteome</keyword>
<dbReference type="PANTHER" id="PTHR39639:SF1">
    <property type="entry name" value="DUF262 DOMAIN-CONTAINING PROTEIN"/>
    <property type="match status" value="1"/>
</dbReference>
<proteinExistence type="predicted"/>
<dbReference type="Pfam" id="PF03235">
    <property type="entry name" value="GmrSD_N"/>
    <property type="match status" value="1"/>
</dbReference>
<gene>
    <name evidence="2" type="ORF">LX66_3364</name>
</gene>
<protein>
    <submittedName>
        <fullName evidence="2">Uncharacterized protein DUF262</fullName>
    </submittedName>
</protein>
<accession>A0A562T6U4</accession>
<evidence type="ECO:0000313" key="3">
    <source>
        <dbReference type="Proteomes" id="UP000316778"/>
    </source>
</evidence>
<dbReference type="PANTHER" id="PTHR39639">
    <property type="entry name" value="CHROMOSOME 16, WHOLE GENOME SHOTGUN SEQUENCE"/>
    <property type="match status" value="1"/>
</dbReference>
<name>A0A562T6U4_CHIJA</name>
<comment type="caution">
    <text evidence="2">The sequence shown here is derived from an EMBL/GenBank/DDBJ whole genome shotgun (WGS) entry which is preliminary data.</text>
</comment>
<dbReference type="InterPro" id="IPR004919">
    <property type="entry name" value="GmrSD_N"/>
</dbReference>
<reference evidence="2 3" key="1">
    <citation type="journal article" date="2013" name="Stand. Genomic Sci.">
        <title>Genomic Encyclopedia of Type Strains, Phase I: The one thousand microbial genomes (KMG-I) project.</title>
        <authorList>
            <person name="Kyrpides N.C."/>
            <person name="Woyke T."/>
            <person name="Eisen J.A."/>
            <person name="Garrity G."/>
            <person name="Lilburn T.G."/>
            <person name="Beck B.J."/>
            <person name="Whitman W.B."/>
            <person name="Hugenholtz P."/>
            <person name="Klenk H.P."/>
        </authorList>
    </citation>
    <scope>NUCLEOTIDE SEQUENCE [LARGE SCALE GENOMIC DNA]</scope>
    <source>
        <strain evidence="2 3">DSM 13484</strain>
    </source>
</reference>
<evidence type="ECO:0000313" key="2">
    <source>
        <dbReference type="EMBL" id="TWI89269.1"/>
    </source>
</evidence>
<dbReference type="EMBL" id="VLLG01000003">
    <property type="protein sequence ID" value="TWI89269.1"/>
    <property type="molecule type" value="Genomic_DNA"/>
</dbReference>
<organism evidence="2 3">
    <name type="scientific">Chitinophaga japonensis</name>
    <name type="common">Flexibacter japonensis</name>
    <dbReference type="NCBI Taxonomy" id="104662"/>
    <lineage>
        <taxon>Bacteria</taxon>
        <taxon>Pseudomonadati</taxon>
        <taxon>Bacteroidota</taxon>
        <taxon>Chitinophagia</taxon>
        <taxon>Chitinophagales</taxon>
        <taxon>Chitinophagaceae</taxon>
        <taxon>Chitinophaga</taxon>
    </lineage>
</organism>